<dbReference type="PANTHER" id="PTHR11695">
    <property type="entry name" value="ALCOHOL DEHYDROGENASE RELATED"/>
    <property type="match status" value="1"/>
</dbReference>
<organism evidence="2 3">
    <name type="scientific">Marinobacter albus</name>
    <dbReference type="NCBI Taxonomy" id="3030833"/>
    <lineage>
        <taxon>Bacteria</taxon>
        <taxon>Pseudomonadati</taxon>
        <taxon>Pseudomonadota</taxon>
        <taxon>Gammaproteobacteria</taxon>
        <taxon>Pseudomonadales</taxon>
        <taxon>Marinobacteraceae</taxon>
        <taxon>Marinobacter</taxon>
    </lineage>
</organism>
<protein>
    <submittedName>
        <fullName evidence="2">NADP-dependent oxidoreductase</fullName>
        <ecNumber evidence="2">1.-.-.-</ecNumber>
    </submittedName>
</protein>
<dbReference type="InterPro" id="IPR036291">
    <property type="entry name" value="NAD(P)-bd_dom_sf"/>
</dbReference>
<dbReference type="Gene3D" id="3.40.50.720">
    <property type="entry name" value="NAD(P)-binding Rossmann-like Domain"/>
    <property type="match status" value="1"/>
</dbReference>
<comment type="caution">
    <text evidence="2">The sequence shown here is derived from an EMBL/GenBank/DDBJ whole genome shotgun (WGS) entry which is preliminary data.</text>
</comment>
<accession>A0ABT7HEB1</accession>
<feature type="domain" description="Enoyl reductase (ER)" evidence="1">
    <location>
        <begin position="10"/>
        <end position="327"/>
    </location>
</feature>
<evidence type="ECO:0000259" key="1">
    <source>
        <dbReference type="SMART" id="SM00829"/>
    </source>
</evidence>
<reference evidence="2 3" key="1">
    <citation type="submission" date="2023-05" db="EMBL/GenBank/DDBJ databases">
        <title>Marinobacter albus sp. nov., a marine bacterium isolated from sand in a coastal intertidal zone of huludao.</title>
        <authorList>
            <person name="Deng T."/>
        </authorList>
    </citation>
    <scope>NUCLEOTIDE SEQUENCE [LARGE SCALE GENOMIC DNA]</scope>
    <source>
        <strain evidence="2 3">M216</strain>
    </source>
</reference>
<dbReference type="SUPFAM" id="SSF51735">
    <property type="entry name" value="NAD(P)-binding Rossmann-fold domains"/>
    <property type="match status" value="1"/>
</dbReference>
<dbReference type="SMART" id="SM00829">
    <property type="entry name" value="PKS_ER"/>
    <property type="match status" value="1"/>
</dbReference>
<dbReference type="Gene3D" id="3.90.180.10">
    <property type="entry name" value="Medium-chain alcohol dehydrogenases, catalytic domain"/>
    <property type="match status" value="1"/>
</dbReference>
<evidence type="ECO:0000313" key="3">
    <source>
        <dbReference type="Proteomes" id="UP001223547"/>
    </source>
</evidence>
<evidence type="ECO:0000313" key="2">
    <source>
        <dbReference type="EMBL" id="MDK9557901.1"/>
    </source>
</evidence>
<name>A0ABT7HEB1_9GAMM</name>
<dbReference type="Pfam" id="PF08240">
    <property type="entry name" value="ADH_N"/>
    <property type="match status" value="1"/>
</dbReference>
<dbReference type="GO" id="GO:0016491">
    <property type="term" value="F:oxidoreductase activity"/>
    <property type="evidence" value="ECO:0007669"/>
    <property type="project" value="UniProtKB-KW"/>
</dbReference>
<dbReference type="InterPro" id="IPR020843">
    <property type="entry name" value="ER"/>
</dbReference>
<dbReference type="PANTHER" id="PTHR11695:SF294">
    <property type="entry name" value="RETICULON-4-INTERACTING PROTEIN 1, MITOCHONDRIAL"/>
    <property type="match status" value="1"/>
</dbReference>
<dbReference type="InterPro" id="IPR011032">
    <property type="entry name" value="GroES-like_sf"/>
</dbReference>
<keyword evidence="2" id="KW-0560">Oxidoreductase</keyword>
<dbReference type="SUPFAM" id="SSF50129">
    <property type="entry name" value="GroES-like"/>
    <property type="match status" value="1"/>
</dbReference>
<dbReference type="RefSeq" id="WP_285368061.1">
    <property type="nucleotide sequence ID" value="NZ_JASSQD010000001.1"/>
</dbReference>
<dbReference type="Proteomes" id="UP001223547">
    <property type="component" value="Unassembled WGS sequence"/>
</dbReference>
<dbReference type="CDD" id="cd05289">
    <property type="entry name" value="MDR_like_2"/>
    <property type="match status" value="1"/>
</dbReference>
<dbReference type="InterPro" id="IPR050700">
    <property type="entry name" value="YIM1/Zinc_Alcohol_DH_Fams"/>
</dbReference>
<gene>
    <name evidence="2" type="ORF">QQF73_09730</name>
</gene>
<dbReference type="Pfam" id="PF13602">
    <property type="entry name" value="ADH_zinc_N_2"/>
    <property type="match status" value="1"/>
</dbReference>
<dbReference type="InterPro" id="IPR013154">
    <property type="entry name" value="ADH-like_N"/>
</dbReference>
<dbReference type="EC" id="1.-.-.-" evidence="2"/>
<keyword evidence="3" id="KW-1185">Reference proteome</keyword>
<sequence>MKAAVYETHGDPNEVVEVKEVGQPSELKPDEMLVKVASAAVNPLDWKIIVGAIKVPSKHKIPGLDYSGTVVSVGSDVKDYKEGDSVFGCSRGTFAEYVVVSSKACAKKPEGLSHHEAAALPLAGLTAMQGLLTHGQRRGVTGGKIAIFGGSGGVGSLAIQIAKRVLNAEHVYATGSATEQILGHGADTVINYKTTNVGDALKGKNLDVVFDCVGGADAWQAARQGLKPGGIFVTIVGDSQESFGNVVSTMIKGYWRRLLGKTGLGQKYVFFLVDPLMEGNMAQLAEWVAEKAVHPVVEEKVYSLTTASVRALFEASMSHRSKGKRVLDVDDHRKC</sequence>
<proteinExistence type="predicted"/>
<dbReference type="EMBL" id="JASSQD010000001">
    <property type="protein sequence ID" value="MDK9557901.1"/>
    <property type="molecule type" value="Genomic_DNA"/>
</dbReference>